<sequence>MRAWFMRPISPLRLATGFVWIACLASISASLANAANPKPHDKWAVGASAVEFLQDQCIDCHDGSTGEGGFDIHSVSTDLSNAANLNQWVSIHDRVQKGEMPPPEEIELDPQMARDFTEPLRHQLRTFQLDQQRRIGRVRGRRLSNEQLSRTLQDLLRVELPLEDLMPPEQRVGGYVHLASAQSMSHFQLSTHLKVVDAALDAAFAKVLEPTSDWEIDMAPEKIANKPKGRRNRDPEMRKGLAVVWSSGMIFYGRISSTRVPEDGWYEITLTASGLKMPEDHGVWCSVRSGECNSGAPLLSWVGSFEAEAEPKTMTYQAWLPKGHMLEVRPADRTLKQGRFQGGQVGFGEGEDQDLPGVAMHSLKMKRIYPGGDRKESRDRLLGRLPLRYNRELNRSEVNVDKFNEKRDRNELRAAIVRFADLAFRRPTDASTIESILQLAEEERQSGATFIDALRAGYRAVLCSPRFLYLTEFADESGKLDDWAIASRLSYFLTGSMPDAALRKAADQGVLRDAEELQRQTDRLLQTRRGQHFLVDFSNQWLDLLDIDFTEPDRRLFRDFDPTVQAAMLDETHHFLQRLLNEDRPIRELVGADYTFLNTRLARYYGLTESDADIADLDDQTKLVRVDPESPRGGLLSHGSILKVTAAGNDTSPVLRGIWVSERILGIEIPSPPENVPAVEPDIRGAKTIRELLAKHQADASCAACHQNIDPPGFALENFDAGGRWRERYMQKRGNAYKPGPAVDPSFEMPEGSTFDSFVTFRNLIAKKDERLAANVASHFVTYATGQTIQFADRDRIEKIVSNSRDNQFGFRSLLDEVIRSDLFLSK</sequence>
<evidence type="ECO:0000313" key="8">
    <source>
        <dbReference type="EMBL" id="CAD75066.1"/>
    </source>
</evidence>
<dbReference type="InterPro" id="IPR013043">
    <property type="entry name" value="DUF1595"/>
</dbReference>
<feature type="domain" description="DUF1588" evidence="4">
    <location>
        <begin position="632"/>
        <end position="728"/>
    </location>
</feature>
<dbReference type="STRING" id="243090.RB6901"/>
<dbReference type="EMBL" id="BX294145">
    <property type="protein sequence ID" value="CAD75066.1"/>
    <property type="molecule type" value="Genomic_DNA"/>
</dbReference>
<dbReference type="InterPro" id="IPR013039">
    <property type="entry name" value="DUF1588"/>
</dbReference>
<dbReference type="Pfam" id="PF07631">
    <property type="entry name" value="PSD4"/>
    <property type="match status" value="1"/>
</dbReference>
<evidence type="ECO:0000259" key="3">
    <source>
        <dbReference type="Pfam" id="PF07626"/>
    </source>
</evidence>
<dbReference type="HOGENOM" id="CLU_007458_0_0_0"/>
<dbReference type="Pfam" id="PF07627">
    <property type="entry name" value="PSCyt3"/>
    <property type="match status" value="1"/>
</dbReference>
<evidence type="ECO:0000259" key="7">
    <source>
        <dbReference type="Pfam" id="PF07637"/>
    </source>
</evidence>
<dbReference type="KEGG" id="rba:RB6901"/>
<dbReference type="Pfam" id="PF07624">
    <property type="entry name" value="PSD2"/>
    <property type="match status" value="1"/>
</dbReference>
<organism evidence="8 9">
    <name type="scientific">Rhodopirellula baltica (strain DSM 10527 / NCIMB 13988 / SH1)</name>
    <dbReference type="NCBI Taxonomy" id="243090"/>
    <lineage>
        <taxon>Bacteria</taxon>
        <taxon>Pseudomonadati</taxon>
        <taxon>Planctomycetota</taxon>
        <taxon>Planctomycetia</taxon>
        <taxon>Pirellulales</taxon>
        <taxon>Pirellulaceae</taxon>
        <taxon>Rhodopirellula</taxon>
    </lineage>
</organism>
<dbReference type="InterPro" id="IPR011478">
    <property type="entry name" value="DUF1585"/>
</dbReference>
<dbReference type="Pfam" id="PF07635">
    <property type="entry name" value="PSCyt1"/>
    <property type="match status" value="1"/>
</dbReference>
<dbReference type="InterPro" id="IPR013042">
    <property type="entry name" value="DUF1592"/>
</dbReference>
<feature type="domain" description="DUF1592" evidence="5">
    <location>
        <begin position="480"/>
        <end position="607"/>
    </location>
</feature>
<feature type="domain" description="DUF1585" evidence="2">
    <location>
        <begin position="752"/>
        <end position="824"/>
    </location>
</feature>
<proteinExistence type="predicted"/>
<feature type="signal peptide" evidence="1">
    <location>
        <begin position="1"/>
        <end position="34"/>
    </location>
</feature>
<evidence type="ECO:0000259" key="5">
    <source>
        <dbReference type="Pfam" id="PF07631"/>
    </source>
</evidence>
<feature type="domain" description="DUF1587" evidence="3">
    <location>
        <begin position="141"/>
        <end position="204"/>
    </location>
</feature>
<gene>
    <name evidence="8" type="ordered locus">RB6901</name>
</gene>
<evidence type="ECO:0000313" key="9">
    <source>
        <dbReference type="Proteomes" id="UP000001025"/>
    </source>
</evidence>
<evidence type="ECO:0000259" key="4">
    <source>
        <dbReference type="Pfam" id="PF07627"/>
    </source>
</evidence>
<feature type="domain" description="DUF1595" evidence="7">
    <location>
        <begin position="412"/>
        <end position="472"/>
    </location>
</feature>
<dbReference type="Pfam" id="PF07637">
    <property type="entry name" value="PSD5"/>
    <property type="match status" value="1"/>
</dbReference>
<feature type="chain" id="PRO_5004292175" evidence="1">
    <location>
        <begin position="35"/>
        <end position="827"/>
    </location>
</feature>
<accession>Q7UPJ6</accession>
<dbReference type="OrthoDB" id="175242at2"/>
<dbReference type="EnsemblBacteria" id="CAD75066">
    <property type="protein sequence ID" value="CAD75066"/>
    <property type="gene ID" value="RB6901"/>
</dbReference>
<evidence type="ECO:0000256" key="1">
    <source>
        <dbReference type="SAM" id="SignalP"/>
    </source>
</evidence>
<name>Q7UPJ6_RHOBA</name>
<dbReference type="eggNOG" id="COG0551">
    <property type="taxonomic scope" value="Bacteria"/>
</dbReference>
<keyword evidence="9" id="KW-1185">Reference proteome</keyword>
<dbReference type="InterPro" id="IPR013036">
    <property type="entry name" value="DUF1587"/>
</dbReference>
<dbReference type="AlphaFoldDB" id="Q7UPJ6"/>
<dbReference type="PATRIC" id="fig|243090.15.peg.3341"/>
<protein>
    <submittedName>
        <fullName evidence="8">Uncharacterized protein</fullName>
    </submittedName>
</protein>
<dbReference type="Proteomes" id="UP000001025">
    <property type="component" value="Chromosome"/>
</dbReference>
<evidence type="ECO:0000259" key="2">
    <source>
        <dbReference type="Pfam" id="PF07624"/>
    </source>
</evidence>
<dbReference type="InParanoid" id="Q7UPJ6"/>
<dbReference type="Pfam" id="PF07626">
    <property type="entry name" value="PSD3"/>
    <property type="match status" value="1"/>
</dbReference>
<feature type="domain" description="Cytochrome C Planctomycete-type" evidence="6">
    <location>
        <begin position="57"/>
        <end position="104"/>
    </location>
</feature>
<evidence type="ECO:0000259" key="6">
    <source>
        <dbReference type="Pfam" id="PF07635"/>
    </source>
</evidence>
<dbReference type="InterPro" id="IPR011429">
    <property type="entry name" value="Cyt_c_Planctomycete-type"/>
</dbReference>
<keyword evidence="1" id="KW-0732">Signal</keyword>
<reference evidence="8 9" key="1">
    <citation type="journal article" date="2003" name="Proc. Natl. Acad. Sci. U.S.A.">
        <title>Complete genome sequence of the marine planctomycete Pirellula sp. strain 1.</title>
        <authorList>
            <person name="Gloeckner F.O."/>
            <person name="Kube M."/>
            <person name="Bauer M."/>
            <person name="Teeling H."/>
            <person name="Lombardot T."/>
            <person name="Ludwig W."/>
            <person name="Gade D."/>
            <person name="Beck A."/>
            <person name="Borzym K."/>
            <person name="Heitmann K."/>
            <person name="Rabus R."/>
            <person name="Schlesner H."/>
            <person name="Amann R."/>
            <person name="Reinhardt R."/>
        </authorList>
    </citation>
    <scope>NUCLEOTIDE SEQUENCE [LARGE SCALE GENOMIC DNA]</scope>
    <source>
        <strain evidence="9">DSM 10527 / NCIMB 13988 / SH1</strain>
    </source>
</reference>